<dbReference type="InterPro" id="IPR053220">
    <property type="entry name" value="Nematode_rcpt-like_serp_H"/>
</dbReference>
<dbReference type="OMA" id="ILYFACR"/>
<accession>O44908</accession>
<dbReference type="AGR" id="WB:WBGene00005282"/>
<dbReference type="FunCoup" id="O44908">
    <property type="interactions" value="96"/>
</dbReference>
<dbReference type="CTD" id="191866"/>
<feature type="transmembrane region" description="Helical" evidence="1">
    <location>
        <begin position="27"/>
        <end position="47"/>
    </location>
</feature>
<keyword evidence="2" id="KW-0675">Receptor</keyword>
<dbReference type="HOGENOM" id="CLU_042960_0_2_1"/>
<dbReference type="SUPFAM" id="SSF81321">
    <property type="entry name" value="Family A G protein-coupled receptor-like"/>
    <property type="match status" value="1"/>
</dbReference>
<keyword evidence="1" id="KW-0472">Membrane</keyword>
<dbReference type="GeneID" id="191866"/>
<dbReference type="AlphaFoldDB" id="O44908"/>
<dbReference type="EMBL" id="BX284602">
    <property type="protein sequence ID" value="CCD73669.1"/>
    <property type="molecule type" value="Genomic_DNA"/>
</dbReference>
<dbReference type="STRING" id="6239.W10G11.9.1"/>
<dbReference type="PhylomeDB" id="O44908"/>
<evidence type="ECO:0000313" key="3">
    <source>
        <dbReference type="Proteomes" id="UP000001940"/>
    </source>
</evidence>
<keyword evidence="1" id="KW-1133">Transmembrane helix</keyword>
<feature type="transmembrane region" description="Helical" evidence="1">
    <location>
        <begin position="146"/>
        <end position="165"/>
    </location>
</feature>
<dbReference type="InParanoid" id="O44908"/>
<dbReference type="OrthoDB" id="5816036at2759"/>
<feature type="transmembrane region" description="Helical" evidence="1">
    <location>
        <begin position="249"/>
        <end position="275"/>
    </location>
</feature>
<feature type="transmembrane region" description="Helical" evidence="1">
    <location>
        <begin position="205"/>
        <end position="228"/>
    </location>
</feature>
<dbReference type="SMR" id="O44908"/>
<protein>
    <submittedName>
        <fullName evidence="2">Serpentine Receptor, class H</fullName>
    </submittedName>
</protein>
<dbReference type="InterPro" id="IPR019422">
    <property type="entry name" value="7TM_GPCR_serpentine_rcpt_Srh"/>
</dbReference>
<dbReference type="PaxDb" id="6239-W10G11.9"/>
<dbReference type="PIR" id="D88102">
    <property type="entry name" value="D88102"/>
</dbReference>
<dbReference type="eggNOG" id="ENOG502RT9X">
    <property type="taxonomic scope" value="Eukaryota"/>
</dbReference>
<keyword evidence="3" id="KW-1185">Reference proteome</keyword>
<dbReference type="RefSeq" id="NP_494589.1">
    <property type="nucleotide sequence ID" value="NM_062188.3"/>
</dbReference>
<feature type="transmembrane region" description="Helical" evidence="1">
    <location>
        <begin position="287"/>
        <end position="307"/>
    </location>
</feature>
<proteinExistence type="predicted"/>
<feature type="transmembrane region" description="Helical" evidence="1">
    <location>
        <begin position="59"/>
        <end position="85"/>
    </location>
</feature>
<keyword evidence="1" id="KW-0812">Transmembrane</keyword>
<evidence type="ECO:0000313" key="2">
    <source>
        <dbReference type="EMBL" id="CCD73669.1"/>
    </source>
</evidence>
<dbReference type="WormBase" id="W10G11.9">
    <property type="protein sequence ID" value="CE14816"/>
    <property type="gene ID" value="WBGene00005282"/>
    <property type="gene designation" value="srh-60"/>
</dbReference>
<dbReference type="KEGG" id="cel:CELE_W10G11.9"/>
<dbReference type="PANTHER" id="PTHR22941">
    <property type="entry name" value="SERPENTINE RECEPTOR"/>
    <property type="match status" value="1"/>
</dbReference>
<evidence type="ECO:0000256" key="1">
    <source>
        <dbReference type="SAM" id="Phobius"/>
    </source>
</evidence>
<dbReference type="PANTHER" id="PTHR22941:SF155">
    <property type="entry name" value="SERPENTINE RECEPTOR, CLASS H"/>
    <property type="match status" value="1"/>
</dbReference>
<organism evidence="2 3">
    <name type="scientific">Caenorhabditis elegans</name>
    <dbReference type="NCBI Taxonomy" id="6239"/>
    <lineage>
        <taxon>Eukaryota</taxon>
        <taxon>Metazoa</taxon>
        <taxon>Ecdysozoa</taxon>
        <taxon>Nematoda</taxon>
        <taxon>Chromadorea</taxon>
        <taxon>Rhabditida</taxon>
        <taxon>Rhabditina</taxon>
        <taxon>Rhabditomorpha</taxon>
        <taxon>Rhabditoidea</taxon>
        <taxon>Rhabditidae</taxon>
        <taxon>Peloderinae</taxon>
        <taxon>Caenorhabditis</taxon>
    </lineage>
</organism>
<name>O44908_CAEEL</name>
<dbReference type="Proteomes" id="UP000001940">
    <property type="component" value="Chromosome II"/>
</dbReference>
<dbReference type="UCSC" id="W10G11.9">
    <property type="organism name" value="c. elegans"/>
</dbReference>
<gene>
    <name evidence="2 4" type="primary">srh-60</name>
    <name evidence="2" type="ORF">CELE_W10G11.9</name>
    <name evidence="4" type="ORF">W10G11.9</name>
</gene>
<dbReference type="Pfam" id="PF10318">
    <property type="entry name" value="7TM_GPCR_Srh"/>
    <property type="match status" value="1"/>
</dbReference>
<feature type="transmembrane region" description="Helical" evidence="1">
    <location>
        <begin position="105"/>
        <end position="125"/>
    </location>
</feature>
<sequence>MTWPNLINSTCRENYTYFDSSDYLRNAYHVTAIFTVPLSILTFYIILKKTPSRMKTMKVPLLISHASSTNLDLMFTVYSAPYAFFPTASGKSLGVLGWLGVGVRWQAYWGHFSVMMLGVSFIILYENRQSQISTVKFKIQRKQTRILYFACRYLFSFVILLPFYIDGSDQVVLRKSVLKQIPCPTIEFFDSQTYVLLRPDEILPLFSNIIGFGGILAEIFFFLFHTVYHLTMVGNTSTSETTKKMQRKFLKIVSLQISIPLIAIALPVLFTLYAGTMSYYNQAANNNAMIIMANHGLLSTCCTLFIYQPYRDFIMRKLTGSPVEEIPVATIQVISL</sequence>
<reference evidence="2 3" key="1">
    <citation type="journal article" date="1998" name="Science">
        <title>Genome sequence of the nematode C. elegans: a platform for investigating biology.</title>
        <authorList>
            <consortium name="The C. elegans sequencing consortium"/>
            <person name="Sulson J.E."/>
            <person name="Waterston R."/>
        </authorList>
    </citation>
    <scope>NUCLEOTIDE SEQUENCE [LARGE SCALE GENOMIC DNA]</scope>
    <source>
        <strain evidence="2 3">Bristol N2</strain>
    </source>
</reference>
<evidence type="ECO:0000313" key="4">
    <source>
        <dbReference type="WormBase" id="W10G11.9"/>
    </source>
</evidence>